<organism evidence="5 6">
    <name type="scientific">[Clostridium] citroniae WAL-19142</name>
    <dbReference type="NCBI Taxonomy" id="742734"/>
    <lineage>
        <taxon>Bacteria</taxon>
        <taxon>Bacillati</taxon>
        <taxon>Bacillota</taxon>
        <taxon>Clostridia</taxon>
        <taxon>Lachnospirales</taxon>
        <taxon>Lachnospiraceae</taxon>
        <taxon>Enterocloster</taxon>
    </lineage>
</organism>
<keyword evidence="3" id="KW-0813">Transport</keyword>
<proteinExistence type="inferred from homology"/>
<gene>
    <name evidence="5" type="ORF">HMPREF9470_05501</name>
</gene>
<dbReference type="PATRIC" id="fig|742734.4.peg.5885"/>
<dbReference type="GO" id="GO:0030313">
    <property type="term" value="C:cell envelope"/>
    <property type="evidence" value="ECO:0007669"/>
    <property type="project" value="UniProtKB-SubCell"/>
</dbReference>
<evidence type="ECO:0000256" key="4">
    <source>
        <dbReference type="ARBA" id="ARBA00022729"/>
    </source>
</evidence>
<dbReference type="Proteomes" id="UP000037392">
    <property type="component" value="Unassembled WGS sequence"/>
</dbReference>
<dbReference type="AlphaFoldDB" id="A0A0J9BE77"/>
<comment type="similarity">
    <text evidence="2">Belongs to the bacterial solute-binding protein 1 family.</text>
</comment>
<comment type="subcellular location">
    <subcellularLocation>
        <location evidence="1">Cell envelope</location>
    </subcellularLocation>
</comment>
<comment type="caution">
    <text evidence="5">The sequence shown here is derived from an EMBL/GenBank/DDBJ whole genome shotgun (WGS) entry which is preliminary data.</text>
</comment>
<dbReference type="InterPro" id="IPR006059">
    <property type="entry name" value="SBP"/>
</dbReference>
<dbReference type="PROSITE" id="PS51257">
    <property type="entry name" value="PROKAR_LIPOPROTEIN"/>
    <property type="match status" value="1"/>
</dbReference>
<dbReference type="EMBL" id="ADLK01000058">
    <property type="protein sequence ID" value="KMW10862.1"/>
    <property type="molecule type" value="Genomic_DNA"/>
</dbReference>
<keyword evidence="4" id="KW-0732">Signal</keyword>
<protein>
    <recommendedName>
        <fullName evidence="7">Extracellular solute-binding protein</fullName>
    </recommendedName>
</protein>
<sequence length="442" mass="49645">MKDWIRIVTGGIIIVMFLGALTGCKTQEAAKKQITLRVKIPPLTVANADTGITDSYEVLSKAGQEFAAQYTEWDVTVEVVKFGYTEEDEYITGCFDTDDAADILLEGYFNMSGYIHTGRVVPLDDIITEEMRADVDDMLWKMSQVEGKTYMLPYYSLQNTLIYNRDLFRQCGLAEYVGEDGTIQNWTPEEWEYILSTLAAGLPEMTYPMLMYAKNDQGDTHIMTLLRSKGSPFFDENGRFNLNTKEGIATLQWIADSYQKGYFPAGCENMEIVDCSDLFTNNQLAIYMANSATLPGMDRSSTGVANFPSLNGNGYNTSFVTGFEIFDNGDQEKVQAAKDFLRYFMSTEELMNYAQVGIPASNATAERVSQYIFMQEAYTANAGNTVDFTANNPNWRGVRDVFYTHIHELLVGTKTPQEVAEALDKECNAAIETGWKTSKLHQ</sequence>
<evidence type="ECO:0008006" key="7">
    <source>
        <dbReference type="Google" id="ProtNLM"/>
    </source>
</evidence>
<evidence type="ECO:0000256" key="3">
    <source>
        <dbReference type="ARBA" id="ARBA00022448"/>
    </source>
</evidence>
<dbReference type="SUPFAM" id="SSF53850">
    <property type="entry name" value="Periplasmic binding protein-like II"/>
    <property type="match status" value="1"/>
</dbReference>
<reference evidence="5 6" key="1">
    <citation type="submission" date="2011-04" db="EMBL/GenBank/DDBJ databases">
        <title>The Genome Sequence of Clostridium citroniae WAL-19142.</title>
        <authorList>
            <consortium name="The Broad Institute Genome Sequencing Platform"/>
            <person name="Earl A."/>
            <person name="Ward D."/>
            <person name="Feldgarden M."/>
            <person name="Gevers D."/>
            <person name="Warren Y.A."/>
            <person name="Tyrrell K.L."/>
            <person name="Citron D.M."/>
            <person name="Goldstein E.J."/>
            <person name="Daigneault M."/>
            <person name="Allen-Vercoe E."/>
            <person name="Young S.K."/>
            <person name="Zeng Q."/>
            <person name="Gargeya S."/>
            <person name="Fitzgerald M."/>
            <person name="Haas B."/>
            <person name="Abouelleil A."/>
            <person name="Alvarado L."/>
            <person name="Arachchi H.M."/>
            <person name="Berlin A."/>
            <person name="Brown A."/>
            <person name="Chapman S.B."/>
            <person name="Chen Z."/>
            <person name="Dunbar C."/>
            <person name="Freedman E."/>
            <person name="Gearin G."/>
            <person name="Gellesch M."/>
            <person name="Goldberg J."/>
            <person name="Griggs A."/>
            <person name="Gujja S."/>
            <person name="Heilman E.R."/>
            <person name="Heiman D."/>
            <person name="Howarth C."/>
            <person name="Larson L."/>
            <person name="Lui A."/>
            <person name="MacDonald P.J."/>
            <person name="Mehta T."/>
            <person name="Montmayeur A."/>
            <person name="Murphy C."/>
            <person name="Neiman D."/>
            <person name="Pearson M."/>
            <person name="Priest M."/>
            <person name="Roberts A."/>
            <person name="Saif S."/>
            <person name="Shea T."/>
            <person name="Shenoy N."/>
            <person name="Sisk P."/>
            <person name="Stolte C."/>
            <person name="Sykes S."/>
            <person name="White J."/>
            <person name="Yandava C."/>
            <person name="Wortman J."/>
            <person name="Nusbaum C."/>
            <person name="Birren B."/>
        </authorList>
    </citation>
    <scope>NUCLEOTIDE SEQUENCE [LARGE SCALE GENOMIC DNA]</scope>
    <source>
        <strain evidence="5 6">WAL-19142</strain>
    </source>
</reference>
<dbReference type="GeneID" id="93166852"/>
<dbReference type="OrthoDB" id="94797at2"/>
<accession>A0A0J9BE77</accession>
<dbReference type="RefSeq" id="WP_048931253.1">
    <property type="nucleotide sequence ID" value="NZ_KQ235888.1"/>
</dbReference>
<evidence type="ECO:0000313" key="5">
    <source>
        <dbReference type="EMBL" id="KMW10862.1"/>
    </source>
</evidence>
<name>A0A0J9BE77_9FIRM</name>
<dbReference type="InterPro" id="IPR050490">
    <property type="entry name" value="Bact_solute-bd_prot1"/>
</dbReference>
<dbReference type="Pfam" id="PF01547">
    <property type="entry name" value="SBP_bac_1"/>
    <property type="match status" value="1"/>
</dbReference>
<dbReference type="PANTHER" id="PTHR43649:SF31">
    <property type="entry name" value="SN-GLYCEROL-3-PHOSPHATE-BINDING PERIPLASMIC PROTEIN UGPB"/>
    <property type="match status" value="1"/>
</dbReference>
<evidence type="ECO:0000256" key="2">
    <source>
        <dbReference type="ARBA" id="ARBA00008520"/>
    </source>
</evidence>
<evidence type="ECO:0000313" key="6">
    <source>
        <dbReference type="Proteomes" id="UP000037392"/>
    </source>
</evidence>
<dbReference type="PANTHER" id="PTHR43649">
    <property type="entry name" value="ARABINOSE-BINDING PROTEIN-RELATED"/>
    <property type="match status" value="1"/>
</dbReference>
<evidence type="ECO:0000256" key="1">
    <source>
        <dbReference type="ARBA" id="ARBA00004196"/>
    </source>
</evidence>
<dbReference type="Gene3D" id="3.40.190.10">
    <property type="entry name" value="Periplasmic binding protein-like II"/>
    <property type="match status" value="1"/>
</dbReference>